<evidence type="ECO:0000313" key="6">
    <source>
        <dbReference type="EMBL" id="TNV74846.1"/>
    </source>
</evidence>
<dbReference type="GO" id="GO:0005634">
    <property type="term" value="C:nucleus"/>
    <property type="evidence" value="ECO:0007669"/>
    <property type="project" value="TreeGrafter"/>
</dbReference>
<proteinExistence type="inferred from homology"/>
<reference evidence="6" key="1">
    <citation type="submission" date="2019-06" db="EMBL/GenBank/DDBJ databases">
        <authorList>
            <person name="Zheng W."/>
        </authorList>
    </citation>
    <scope>NUCLEOTIDE SEQUENCE</scope>
    <source>
        <strain evidence="6">QDHG01</strain>
    </source>
</reference>
<evidence type="ECO:0000313" key="7">
    <source>
        <dbReference type="Proteomes" id="UP000785679"/>
    </source>
</evidence>
<dbReference type="Pfam" id="PF14560">
    <property type="entry name" value="Ubiquitin_2"/>
    <property type="match status" value="1"/>
</dbReference>
<dbReference type="CDD" id="cd01789">
    <property type="entry name" value="Ubl_TBCB"/>
    <property type="match status" value="1"/>
</dbReference>
<keyword evidence="2" id="KW-0963">Cytoplasm</keyword>
<protein>
    <recommendedName>
        <fullName evidence="5">CAP-Gly domain-containing protein</fullName>
    </recommendedName>
</protein>
<dbReference type="GO" id="GO:0031122">
    <property type="term" value="P:cytoplasmic microtubule organization"/>
    <property type="evidence" value="ECO:0007669"/>
    <property type="project" value="TreeGrafter"/>
</dbReference>
<comment type="caution">
    <text evidence="6">The sequence shown here is derived from an EMBL/GenBank/DDBJ whole genome shotgun (WGS) entry which is preliminary data.</text>
</comment>
<comment type="similarity">
    <text evidence="4">Belongs to the TBCB family.</text>
</comment>
<evidence type="ECO:0000256" key="2">
    <source>
        <dbReference type="ARBA" id="ARBA00022490"/>
    </source>
</evidence>
<dbReference type="GO" id="GO:0035371">
    <property type="term" value="C:microtubule plus-end"/>
    <property type="evidence" value="ECO:0007669"/>
    <property type="project" value="TreeGrafter"/>
</dbReference>
<gene>
    <name evidence="6" type="ORF">FGO68_gene12893</name>
</gene>
<dbReference type="InterPro" id="IPR045172">
    <property type="entry name" value="TBCB_Ubl"/>
</dbReference>
<keyword evidence="7" id="KW-1185">Reference proteome</keyword>
<dbReference type="Gene3D" id="2.30.30.190">
    <property type="entry name" value="CAP Gly-rich-like domain"/>
    <property type="match status" value="1"/>
</dbReference>
<dbReference type="InterPro" id="IPR000938">
    <property type="entry name" value="CAP-Gly_domain"/>
</dbReference>
<dbReference type="Gene3D" id="3.10.20.90">
    <property type="entry name" value="Phosphatidylinositol 3-kinase Catalytic Subunit, Chain A, domain 1"/>
    <property type="match status" value="1"/>
</dbReference>
<feature type="domain" description="CAP-Gly" evidence="5">
    <location>
        <begin position="174"/>
        <end position="218"/>
    </location>
</feature>
<keyword evidence="3" id="KW-0143">Chaperone</keyword>
<dbReference type="Proteomes" id="UP000785679">
    <property type="component" value="Unassembled WGS sequence"/>
</dbReference>
<organism evidence="6 7">
    <name type="scientific">Halteria grandinella</name>
    <dbReference type="NCBI Taxonomy" id="5974"/>
    <lineage>
        <taxon>Eukaryota</taxon>
        <taxon>Sar</taxon>
        <taxon>Alveolata</taxon>
        <taxon>Ciliophora</taxon>
        <taxon>Intramacronucleata</taxon>
        <taxon>Spirotrichea</taxon>
        <taxon>Stichotrichia</taxon>
        <taxon>Sporadotrichida</taxon>
        <taxon>Halteriidae</taxon>
        <taxon>Halteria</taxon>
    </lineage>
</organism>
<dbReference type="PANTHER" id="PTHR18916">
    <property type="entry name" value="DYNACTIN 1-RELATED MICROTUBULE-BINDING"/>
    <property type="match status" value="1"/>
</dbReference>
<dbReference type="SMART" id="SM01052">
    <property type="entry name" value="CAP_GLY"/>
    <property type="match status" value="1"/>
</dbReference>
<dbReference type="PANTHER" id="PTHR18916:SF85">
    <property type="entry name" value="TUBULIN-FOLDING COFACTOR B"/>
    <property type="match status" value="1"/>
</dbReference>
<dbReference type="InterPro" id="IPR029071">
    <property type="entry name" value="Ubiquitin-like_domsf"/>
</dbReference>
<dbReference type="OrthoDB" id="2130750at2759"/>
<dbReference type="InterPro" id="IPR000626">
    <property type="entry name" value="Ubiquitin-like_dom"/>
</dbReference>
<dbReference type="GO" id="GO:0007021">
    <property type="term" value="P:tubulin complex assembly"/>
    <property type="evidence" value="ECO:0007669"/>
    <property type="project" value="InterPro"/>
</dbReference>
<dbReference type="GO" id="GO:0005737">
    <property type="term" value="C:cytoplasm"/>
    <property type="evidence" value="ECO:0007669"/>
    <property type="project" value="UniProtKB-SubCell"/>
</dbReference>
<dbReference type="GO" id="GO:0043014">
    <property type="term" value="F:alpha-tubulin binding"/>
    <property type="evidence" value="ECO:0007669"/>
    <property type="project" value="InterPro"/>
</dbReference>
<dbReference type="GO" id="GO:0051010">
    <property type="term" value="F:microtubule plus-end binding"/>
    <property type="evidence" value="ECO:0007669"/>
    <property type="project" value="TreeGrafter"/>
</dbReference>
<dbReference type="PROSITE" id="PS50245">
    <property type="entry name" value="CAP_GLY_2"/>
    <property type="match status" value="1"/>
</dbReference>
<dbReference type="GO" id="GO:0007023">
    <property type="term" value="P:post-chaperonin tubulin folding pathway"/>
    <property type="evidence" value="ECO:0007669"/>
    <property type="project" value="InterPro"/>
</dbReference>
<dbReference type="EMBL" id="RRYP01016600">
    <property type="protein sequence ID" value="TNV74846.1"/>
    <property type="molecule type" value="Genomic_DNA"/>
</dbReference>
<evidence type="ECO:0000256" key="1">
    <source>
        <dbReference type="ARBA" id="ARBA00004496"/>
    </source>
</evidence>
<evidence type="ECO:0000259" key="5">
    <source>
        <dbReference type="PROSITE" id="PS50245"/>
    </source>
</evidence>
<dbReference type="InterPro" id="IPR036859">
    <property type="entry name" value="CAP-Gly_dom_sf"/>
</dbReference>
<sequence>MDSYYIKLHATHSVLKMRLAEIRFDLRSTIKQVKEVLERRFGSSSDTMTLELRDGAEQHLCTMSNDLESLAHYGPQEGYTIHVVDSAPSSLLAQFEDVSQVEKYTISEEEYDKRDDTFRKFKNQMQAIDPNFMKKPVSVIPADFQKEEADLVTIGQRCEIIIGSRRGEVKYIGLIPELAPGYWIGVQLDEPTGDSDGKVKGRQVFEVTGGNKFGVIIRPKDARFGDFPPVDDFDEEEDQI</sequence>
<dbReference type="AlphaFoldDB" id="A0A8J8NHX1"/>
<accession>A0A8J8NHX1</accession>
<dbReference type="Pfam" id="PF01302">
    <property type="entry name" value="CAP_GLY"/>
    <property type="match status" value="1"/>
</dbReference>
<comment type="subcellular location">
    <subcellularLocation>
        <location evidence="1">Cytoplasm</location>
    </subcellularLocation>
</comment>
<name>A0A8J8NHX1_HALGN</name>
<evidence type="ECO:0000256" key="3">
    <source>
        <dbReference type="ARBA" id="ARBA00023186"/>
    </source>
</evidence>
<dbReference type="SUPFAM" id="SSF54236">
    <property type="entry name" value="Ubiquitin-like"/>
    <property type="match status" value="1"/>
</dbReference>
<dbReference type="SUPFAM" id="SSF74924">
    <property type="entry name" value="Cap-Gly domain"/>
    <property type="match status" value="1"/>
</dbReference>
<evidence type="ECO:0000256" key="4">
    <source>
        <dbReference type="ARBA" id="ARBA00025779"/>
    </source>
</evidence>